<feature type="transmembrane region" description="Helical" evidence="1">
    <location>
        <begin position="12"/>
        <end position="34"/>
    </location>
</feature>
<accession>A0A2Z4QAV4</accession>
<evidence type="ECO:0000313" key="2">
    <source>
        <dbReference type="EMBL" id="AWY06658.1"/>
    </source>
</evidence>
<proteinExistence type="predicted"/>
<organism evidence="2 3">
    <name type="scientific">Microbacterium phage Zeta1847</name>
    <dbReference type="NCBI Taxonomy" id="2201444"/>
    <lineage>
        <taxon>Viruses</taxon>
        <taxon>Duplodnaviria</taxon>
        <taxon>Heunggongvirae</taxon>
        <taxon>Uroviricota</taxon>
        <taxon>Caudoviricetes</taxon>
        <taxon>Casidaviridae</taxon>
        <taxon>Zetavirus</taxon>
        <taxon>Zetavirus zeta1847</taxon>
    </lineage>
</organism>
<dbReference type="KEGG" id="vg:54993707"/>
<dbReference type="EMBL" id="MH271320">
    <property type="protein sequence ID" value="AWY06658.1"/>
    <property type="molecule type" value="Genomic_DNA"/>
</dbReference>
<gene>
    <name evidence="2" type="primary">24</name>
    <name evidence="2" type="ORF">SEA_ZETA1847_24</name>
</gene>
<reference evidence="3" key="1">
    <citation type="submission" date="2018-04" db="EMBL/GenBank/DDBJ databases">
        <authorList>
            <person name="Go L.Y."/>
            <person name="Mitchell J.A."/>
        </authorList>
    </citation>
    <scope>NUCLEOTIDE SEQUENCE [LARGE SCALE GENOMIC DNA]</scope>
</reference>
<dbReference type="RefSeq" id="YP_009803147.1">
    <property type="nucleotide sequence ID" value="NC_047992.1"/>
</dbReference>
<keyword evidence="1" id="KW-1133">Transmembrane helix</keyword>
<name>A0A2Z4QAV4_9CAUD</name>
<keyword evidence="1" id="KW-0812">Transmembrane</keyword>
<keyword evidence="1" id="KW-0472">Membrane</keyword>
<keyword evidence="3" id="KW-1185">Reference proteome</keyword>
<dbReference type="Proteomes" id="UP000251243">
    <property type="component" value="Segment"/>
</dbReference>
<evidence type="ECO:0000256" key="1">
    <source>
        <dbReference type="SAM" id="Phobius"/>
    </source>
</evidence>
<dbReference type="GeneID" id="54993707"/>
<sequence length="37" mass="3988">MTPLELLGLHLYLLTLSNVLSVAAVALIVAVASLRRR</sequence>
<evidence type="ECO:0000313" key="3">
    <source>
        <dbReference type="Proteomes" id="UP000251243"/>
    </source>
</evidence>
<protein>
    <submittedName>
        <fullName evidence="2">Uncharacterized protein</fullName>
    </submittedName>
</protein>